<feature type="transmembrane region" description="Helical" evidence="7">
    <location>
        <begin position="344"/>
        <end position="367"/>
    </location>
</feature>
<dbReference type="InterPro" id="IPR013057">
    <property type="entry name" value="AA_transpt_TM"/>
</dbReference>
<feature type="transmembrane region" description="Helical" evidence="7">
    <location>
        <begin position="174"/>
        <end position="194"/>
    </location>
</feature>
<evidence type="ECO:0000256" key="6">
    <source>
        <dbReference type="ARBA" id="ARBA00023136"/>
    </source>
</evidence>
<dbReference type="Proteomes" id="UP001497512">
    <property type="component" value="Chromosome 5"/>
</dbReference>
<dbReference type="EMBL" id="OZ019897">
    <property type="protein sequence ID" value="CAK9227406.1"/>
    <property type="molecule type" value="Genomic_DNA"/>
</dbReference>
<keyword evidence="3 7" id="KW-0812">Transmembrane</keyword>
<evidence type="ECO:0000256" key="4">
    <source>
        <dbReference type="ARBA" id="ARBA00022970"/>
    </source>
</evidence>
<feature type="transmembrane region" description="Helical" evidence="7">
    <location>
        <begin position="412"/>
        <end position="434"/>
    </location>
</feature>
<feature type="transmembrane region" description="Helical" evidence="7">
    <location>
        <begin position="228"/>
        <end position="248"/>
    </location>
</feature>
<keyword evidence="5 7" id="KW-1133">Transmembrane helix</keyword>
<proteinExistence type="predicted"/>
<evidence type="ECO:0000256" key="1">
    <source>
        <dbReference type="ARBA" id="ARBA00004370"/>
    </source>
</evidence>
<organism evidence="9 10">
    <name type="scientific">Sphagnum troendelagicum</name>
    <dbReference type="NCBI Taxonomy" id="128251"/>
    <lineage>
        <taxon>Eukaryota</taxon>
        <taxon>Viridiplantae</taxon>
        <taxon>Streptophyta</taxon>
        <taxon>Embryophyta</taxon>
        <taxon>Bryophyta</taxon>
        <taxon>Sphagnophytina</taxon>
        <taxon>Sphagnopsida</taxon>
        <taxon>Sphagnales</taxon>
        <taxon>Sphagnaceae</taxon>
        <taxon>Sphagnum</taxon>
    </lineage>
</organism>
<feature type="transmembrane region" description="Helical" evidence="7">
    <location>
        <begin position="455"/>
        <end position="476"/>
    </location>
</feature>
<reference evidence="9" key="1">
    <citation type="submission" date="2024-02" db="EMBL/GenBank/DDBJ databases">
        <authorList>
            <consortium name="ELIXIR-Norway"/>
            <consortium name="Elixir Norway"/>
        </authorList>
    </citation>
    <scope>NUCLEOTIDE SEQUENCE</scope>
</reference>
<evidence type="ECO:0000256" key="2">
    <source>
        <dbReference type="ARBA" id="ARBA00022448"/>
    </source>
</evidence>
<evidence type="ECO:0000256" key="7">
    <source>
        <dbReference type="SAM" id="Phobius"/>
    </source>
</evidence>
<comment type="subcellular location">
    <subcellularLocation>
        <location evidence="1">Membrane</location>
    </subcellularLocation>
</comment>
<gene>
    <name evidence="9" type="ORF">CSSPTR1EN2_LOCUS18723</name>
</gene>
<feature type="transmembrane region" description="Helical" evidence="7">
    <location>
        <begin position="82"/>
        <end position="102"/>
    </location>
</feature>
<keyword evidence="10" id="KW-1185">Reference proteome</keyword>
<dbReference type="Pfam" id="PF01490">
    <property type="entry name" value="Aa_trans"/>
    <property type="match status" value="1"/>
</dbReference>
<keyword evidence="6 7" id="KW-0472">Membrane</keyword>
<evidence type="ECO:0000313" key="10">
    <source>
        <dbReference type="Proteomes" id="UP001497512"/>
    </source>
</evidence>
<keyword evidence="4" id="KW-0029">Amino-acid transport</keyword>
<dbReference type="PANTHER" id="PTHR48017">
    <property type="entry name" value="OS05G0424000 PROTEIN-RELATED"/>
    <property type="match status" value="1"/>
</dbReference>
<keyword evidence="2" id="KW-0813">Transport</keyword>
<feature type="transmembrane region" description="Helical" evidence="7">
    <location>
        <begin position="268"/>
        <end position="288"/>
    </location>
</feature>
<name>A0ABP0UQW1_9BRYO</name>
<protein>
    <recommendedName>
        <fullName evidence="8">Amino acid transporter transmembrane domain-containing protein</fullName>
    </recommendedName>
</protein>
<sequence length="508" mass="56673">MPAATDALQVESTATNFQAADLAATGDEFTSQEHCNGSITAGDTTDPATVAPDPKSNLIGYYSSWGWKDVVKASVWHGGSWFDAWLTAVAAQVGSVILTFPYTFSQVGYKFGILFQFVYGAFGCWTVFLLSWMYAELKQRKMLQGTLQKGHILQYHEVIGGLVGKWGHYITKTFICLSLTFGCTLQLIACSSDVYYLNSNWNKRQWLYLFGALALPCVLIPTLHNFRILSFIGIVTTSITSAYMTTAALKHGQIPNVKHSAPDNMVQFFSGLTNILFAFGSHGICVEIMEAMWKPKNYKYAYVCCVLYTYLLTIPNSTSVYWAYGDILLHNSNAFGVLPPSTARNVSIIAMIAHQYVALMLNITPIFHMWEKAIGLHLSPNYLLKSFARVPVVCLIWFLALAIPFFGPINSMMGAFLISFSVYIIPSLSFIYVYRSKAAREASVWKPPKLFFHNWFTLFCISGFVATFVLVIGFGLGGWASMTNFVRQINTFGFFQACYQCPVTGKTH</sequence>
<feature type="domain" description="Amino acid transporter transmembrane" evidence="8">
    <location>
        <begin position="77"/>
        <end position="464"/>
    </location>
</feature>
<evidence type="ECO:0000259" key="8">
    <source>
        <dbReference type="Pfam" id="PF01490"/>
    </source>
</evidence>
<evidence type="ECO:0000256" key="3">
    <source>
        <dbReference type="ARBA" id="ARBA00022692"/>
    </source>
</evidence>
<accession>A0ABP0UQW1</accession>
<feature type="transmembrane region" description="Helical" evidence="7">
    <location>
        <begin position="300"/>
        <end position="324"/>
    </location>
</feature>
<evidence type="ECO:0000256" key="5">
    <source>
        <dbReference type="ARBA" id="ARBA00022989"/>
    </source>
</evidence>
<feature type="transmembrane region" description="Helical" evidence="7">
    <location>
        <begin position="387"/>
        <end position="406"/>
    </location>
</feature>
<feature type="transmembrane region" description="Helical" evidence="7">
    <location>
        <begin position="206"/>
        <end position="223"/>
    </location>
</feature>
<evidence type="ECO:0000313" key="9">
    <source>
        <dbReference type="EMBL" id="CAK9227406.1"/>
    </source>
</evidence>
<feature type="transmembrane region" description="Helical" evidence="7">
    <location>
        <begin position="114"/>
        <end position="135"/>
    </location>
</feature>